<name>A0ABD2PEP8_9CUCU</name>
<sequence length="441" mass="51807">MKIIENVEMHRIICFYVLIIPIVSESWSPIEDIPIEYFQPEDYQESHIDHEILLRPSRTATSSLGEVDLKERFFRSFDDETFPESKSDDTNLPKLGGFPPYSRKSYLSEARSKREISEEPLLTQKVKVKGGIEDELGTGPLELDTLNPLKDTSVSTESSGPTAFTASPGDSLKNNLIMINDFIRFKRRAEDISKEDNGITKKISEPTSENRQKRERQIFKKSASISLANENHELESNREPRGLTRQEWVKFPYRLQENNERYDDSAAASTDVVKAPRVHFVTQRRSDSVENPLLYRNERQGRDSDLPREARGSVREREPSFSPRFPRRYEPAYPQFRYDARRDDFRGRYDERDLVEDRRFSALPPPPNYSGNRQRRIIYYANLPEITRSPPGTDFRDRYRYRPDYDERYPVEGYRRKIYEKPLFDEASRNKSPYPQSINRC</sequence>
<evidence type="ECO:0000313" key="3">
    <source>
        <dbReference type="Proteomes" id="UP001516400"/>
    </source>
</evidence>
<comment type="caution">
    <text evidence="2">The sequence shown here is derived from an EMBL/GenBank/DDBJ whole genome shotgun (WGS) entry which is preliminary data.</text>
</comment>
<dbReference type="EMBL" id="JABFTP020000186">
    <property type="protein sequence ID" value="KAL3289395.1"/>
    <property type="molecule type" value="Genomic_DNA"/>
</dbReference>
<feature type="region of interest" description="Disordered" evidence="1">
    <location>
        <begin position="197"/>
        <end position="216"/>
    </location>
</feature>
<accession>A0ABD2PEP8</accession>
<keyword evidence="3" id="KW-1185">Reference proteome</keyword>
<protein>
    <submittedName>
        <fullName evidence="2">Uncharacterized protein</fullName>
    </submittedName>
</protein>
<evidence type="ECO:0000313" key="2">
    <source>
        <dbReference type="EMBL" id="KAL3289395.1"/>
    </source>
</evidence>
<feature type="region of interest" description="Disordered" evidence="1">
    <location>
        <begin position="284"/>
        <end position="326"/>
    </location>
</feature>
<dbReference type="AlphaFoldDB" id="A0ABD2PEP8"/>
<feature type="region of interest" description="Disordered" evidence="1">
    <location>
        <begin position="139"/>
        <end position="168"/>
    </location>
</feature>
<organism evidence="2 3">
    <name type="scientific">Cryptolaemus montrouzieri</name>
    <dbReference type="NCBI Taxonomy" id="559131"/>
    <lineage>
        <taxon>Eukaryota</taxon>
        <taxon>Metazoa</taxon>
        <taxon>Ecdysozoa</taxon>
        <taxon>Arthropoda</taxon>
        <taxon>Hexapoda</taxon>
        <taxon>Insecta</taxon>
        <taxon>Pterygota</taxon>
        <taxon>Neoptera</taxon>
        <taxon>Endopterygota</taxon>
        <taxon>Coleoptera</taxon>
        <taxon>Polyphaga</taxon>
        <taxon>Cucujiformia</taxon>
        <taxon>Coccinelloidea</taxon>
        <taxon>Coccinellidae</taxon>
        <taxon>Scymninae</taxon>
        <taxon>Scymnini</taxon>
        <taxon>Cryptolaemus</taxon>
    </lineage>
</organism>
<feature type="compositionally biased region" description="Basic and acidic residues" evidence="1">
    <location>
        <begin position="296"/>
        <end position="319"/>
    </location>
</feature>
<proteinExistence type="predicted"/>
<evidence type="ECO:0000256" key="1">
    <source>
        <dbReference type="SAM" id="MobiDB-lite"/>
    </source>
</evidence>
<gene>
    <name evidence="2" type="ORF">HHI36_022825</name>
</gene>
<reference evidence="2 3" key="1">
    <citation type="journal article" date="2021" name="BMC Biol.">
        <title>Horizontally acquired antibacterial genes associated with adaptive radiation of ladybird beetles.</title>
        <authorList>
            <person name="Li H.S."/>
            <person name="Tang X.F."/>
            <person name="Huang Y.H."/>
            <person name="Xu Z.Y."/>
            <person name="Chen M.L."/>
            <person name="Du X.Y."/>
            <person name="Qiu B.Y."/>
            <person name="Chen P.T."/>
            <person name="Zhang W."/>
            <person name="Slipinski A."/>
            <person name="Escalona H.E."/>
            <person name="Waterhouse R.M."/>
            <person name="Zwick A."/>
            <person name="Pang H."/>
        </authorList>
    </citation>
    <scope>NUCLEOTIDE SEQUENCE [LARGE SCALE GENOMIC DNA]</scope>
    <source>
        <strain evidence="2">SYSU2018</strain>
    </source>
</reference>
<dbReference type="Proteomes" id="UP001516400">
    <property type="component" value="Unassembled WGS sequence"/>
</dbReference>
<feature type="compositionally biased region" description="Polar residues" evidence="1">
    <location>
        <begin position="150"/>
        <end position="165"/>
    </location>
</feature>